<organism evidence="1 2">
    <name type="scientific">Alicyclobacillus dauci</name>
    <dbReference type="NCBI Taxonomy" id="1475485"/>
    <lineage>
        <taxon>Bacteria</taxon>
        <taxon>Bacillati</taxon>
        <taxon>Bacillota</taxon>
        <taxon>Bacilli</taxon>
        <taxon>Bacillales</taxon>
        <taxon>Alicyclobacillaceae</taxon>
        <taxon>Alicyclobacillus</taxon>
    </lineage>
</organism>
<dbReference type="EMBL" id="CP104064">
    <property type="protein sequence ID" value="WAH36170.1"/>
    <property type="molecule type" value="Genomic_DNA"/>
</dbReference>
<protein>
    <submittedName>
        <fullName evidence="1">Tannase/feruloyl esterase family alpha/beta hydrolase</fullName>
    </submittedName>
</protein>
<proteinExistence type="predicted"/>
<name>A0ABY6Z2F7_9BACL</name>
<dbReference type="Proteomes" id="UP001164803">
    <property type="component" value="Chromosome"/>
</dbReference>
<keyword evidence="2" id="KW-1185">Reference proteome</keyword>
<dbReference type="RefSeq" id="WP_268043490.1">
    <property type="nucleotide sequence ID" value="NZ_CP104064.1"/>
</dbReference>
<accession>A0ABY6Z2F7</accession>
<dbReference type="GO" id="GO:0016787">
    <property type="term" value="F:hydrolase activity"/>
    <property type="evidence" value="ECO:0007669"/>
    <property type="project" value="UniProtKB-KW"/>
</dbReference>
<dbReference type="Gene3D" id="3.40.50.1820">
    <property type="entry name" value="alpha/beta hydrolase"/>
    <property type="match status" value="1"/>
</dbReference>
<dbReference type="InterPro" id="IPR029058">
    <property type="entry name" value="AB_hydrolase_fold"/>
</dbReference>
<reference evidence="1" key="1">
    <citation type="submission" date="2022-08" db="EMBL/GenBank/DDBJ databases">
        <title>Alicyclobacillus dauci DSM2870, complete genome.</title>
        <authorList>
            <person name="Wang Q."/>
            <person name="Cai R."/>
            <person name="Wang Z."/>
        </authorList>
    </citation>
    <scope>NUCLEOTIDE SEQUENCE</scope>
    <source>
        <strain evidence="1">DSM 28700</strain>
    </source>
</reference>
<gene>
    <name evidence="1" type="ORF">NZD86_18275</name>
</gene>
<evidence type="ECO:0000313" key="1">
    <source>
        <dbReference type="EMBL" id="WAH36170.1"/>
    </source>
</evidence>
<sequence length="409" mass="46550">MGEPTNIEELKDLTTNGIGKDPDAEPLVYDNPKITKAVPGWQWRGMIEKANAVIRLPHRDVWNGKLLIGATPAVRNEFSLDLLLSDIAIQHGYAYAASDKATPMLILRDPARSMAEWPQVYVKLTEFAADLVTETCGERPNKTYISGVSNGGYLTRIMLERYPLLYDGGVEWEGVFWDPESRHLMTTLPVWVKAYPVYCNWRGDRTEKERSQAYEKLVDAGLNPGSASVWDQYFMLYWLVSLWLYGRNLDPTWAPFQAEWSNDWLTDPDPIANYPWSERRDIVGERIQPIANTGQLTKPLLSVAGNYDCLTPYRYHADAYAKLVNATGSGQHHRMYEINRGNHVDGLLRSKLAGQQPVQPFYEAALYALEDWVERGILPPKSGLYDDINEFTKRRDLLSRTISGAKMDL</sequence>
<keyword evidence="1" id="KW-0378">Hydrolase</keyword>
<dbReference type="SUPFAM" id="SSF53474">
    <property type="entry name" value="alpha/beta-Hydrolases"/>
    <property type="match status" value="1"/>
</dbReference>
<evidence type="ECO:0000313" key="2">
    <source>
        <dbReference type="Proteomes" id="UP001164803"/>
    </source>
</evidence>